<dbReference type="Pfam" id="PF01016">
    <property type="entry name" value="Ribosomal_L27"/>
    <property type="match status" value="1"/>
</dbReference>
<dbReference type="GO" id="GO:0003735">
    <property type="term" value="F:structural constituent of ribosome"/>
    <property type="evidence" value="ECO:0007669"/>
    <property type="project" value="InterPro"/>
</dbReference>
<evidence type="ECO:0000256" key="7">
    <source>
        <dbReference type="ARBA" id="ARBA00035267"/>
    </source>
</evidence>
<keyword evidence="4" id="KW-0689">Ribosomal protein</keyword>
<accession>A0A8H3ULB7</accession>
<dbReference type="InterPro" id="IPR049326">
    <property type="entry name" value="Rhodopsin_dom_fungi"/>
</dbReference>
<name>A0A8H3ULB7_VENIN</name>
<dbReference type="FunFam" id="2.40.50.100:FF:000042">
    <property type="entry name" value="50S ribosomal protein L27"/>
    <property type="match status" value="1"/>
</dbReference>
<dbReference type="InterPro" id="IPR051236">
    <property type="entry name" value="HAT_RTT109-like"/>
</dbReference>
<dbReference type="GO" id="GO:1990904">
    <property type="term" value="C:ribonucleoprotein complex"/>
    <property type="evidence" value="ECO:0007669"/>
    <property type="project" value="UniProtKB-KW"/>
</dbReference>
<keyword evidence="6" id="KW-0687">Ribonucleoprotein</keyword>
<feature type="domain" description="Rhodopsin" evidence="10">
    <location>
        <begin position="40"/>
        <end position="153"/>
    </location>
</feature>
<evidence type="ECO:0000256" key="1">
    <source>
        <dbReference type="ARBA" id="ARBA00004173"/>
    </source>
</evidence>
<evidence type="ECO:0000259" key="10">
    <source>
        <dbReference type="Pfam" id="PF20684"/>
    </source>
</evidence>
<gene>
    <name evidence="11" type="ORF">BLS_004485</name>
</gene>
<evidence type="ECO:0000256" key="8">
    <source>
        <dbReference type="SAM" id="MobiDB-lite"/>
    </source>
</evidence>
<keyword evidence="9" id="KW-0812">Transmembrane</keyword>
<dbReference type="InterPro" id="IPR017946">
    <property type="entry name" value="PLC-like_Pdiesterase_TIM-brl"/>
</dbReference>
<dbReference type="GO" id="GO:0008081">
    <property type="term" value="F:phosphoric diester hydrolase activity"/>
    <property type="evidence" value="ECO:0007669"/>
    <property type="project" value="InterPro"/>
</dbReference>
<feature type="transmembrane region" description="Helical" evidence="9">
    <location>
        <begin position="136"/>
        <end position="155"/>
    </location>
</feature>
<evidence type="ECO:0000256" key="9">
    <source>
        <dbReference type="SAM" id="Phobius"/>
    </source>
</evidence>
<dbReference type="Proteomes" id="UP000433883">
    <property type="component" value="Unassembled WGS sequence"/>
</dbReference>
<dbReference type="Gene3D" id="2.40.50.100">
    <property type="match status" value="1"/>
</dbReference>
<sequence length="742" mass="82789">MVFVPNGSAYRAPVAPDTIGWATLSPTIALTCTAFIVVLLRLYTRKELIRHIGREDFLISLSMMLSFAYMGIVAAQLTVIKKAVHKAPDGSSPVTPAEIKLIVAGQCVYLALTNITKASIVTQYLKIFNDTSYRTLQWACYVVFTLLIFSFTLVVPQHALITGSIKKKSAFAHDRFQWQAEQPREERHQQPRKDQALRYLRAVNSPAKPSILFARHASHQAQGRANGPKNSPGRRLGAKKTGEQFVVPGNIIFRQRGTKWFPGENCDMGRDHTIFATQTGFVKYYRDPAKHPKRQYIGVAFERTQTLPTPPNAARRRRLGMLAVPRKEPEAVTETPVQMQGYVPRPVPVVLHHQLPSLVKMSLAERQKESEDALHALEKMSEPKRSRRGKIIVPKPIHTREGHGLTMTSNYMFRETNAEIGRAAEKAGVEVRPFVRGDRFLAWRKTTARRIRAAEKKKMGSRKGGKKKNVVDGKPFHSHNDYWRDLPFYSALSKGAISVEADVWLINGTLYVGHEISALTPERTFAALYIDPILDTIQRQNPTTRFVSSKDTKNGVYDTDSDQTLYLWIDLKTDGPTTWPAVLSALAPLHDAKYLTTTDGKTTTRRAVTAIGTGNTPKGYFLPQDPATPSSPRFTFLDAQLSTLNTSAGINVTSVITPIASAQFSAQFGKVVTEGLNLTQVELLRSQVSYAKSRGIGARYWDQPGWPLGTRNVIWRALLEEGVALLNVDDLEGAADFWESKG</sequence>
<dbReference type="InterPro" id="IPR018261">
    <property type="entry name" value="Ribosomal_bL27_CS"/>
</dbReference>
<evidence type="ECO:0000313" key="11">
    <source>
        <dbReference type="EMBL" id="KAE9971298.1"/>
    </source>
</evidence>
<dbReference type="PANTHER" id="PTHR31571:SF5">
    <property type="entry name" value="ALTERED INHERITANCE OF MITOCHONDRIA PROTEIN 6"/>
    <property type="match status" value="1"/>
</dbReference>
<evidence type="ECO:0000313" key="12">
    <source>
        <dbReference type="Proteomes" id="UP000433883"/>
    </source>
</evidence>
<reference evidence="11 12" key="1">
    <citation type="submission" date="2019-11" db="EMBL/GenBank/DDBJ databases">
        <title>Venturia inaequalis Genome Resource.</title>
        <authorList>
            <person name="Lichtner F.J."/>
        </authorList>
    </citation>
    <scope>NUCLEOTIDE SEQUENCE [LARGE SCALE GENOMIC DNA]</scope>
    <source>
        <strain evidence="11">Bline_iso_100314</strain>
    </source>
</reference>
<dbReference type="Pfam" id="PF20684">
    <property type="entry name" value="Fung_rhodopsin"/>
    <property type="match status" value="1"/>
</dbReference>
<organism evidence="11 12">
    <name type="scientific">Venturia inaequalis</name>
    <name type="common">Apple scab fungus</name>
    <dbReference type="NCBI Taxonomy" id="5025"/>
    <lineage>
        <taxon>Eukaryota</taxon>
        <taxon>Fungi</taxon>
        <taxon>Dikarya</taxon>
        <taxon>Ascomycota</taxon>
        <taxon>Pezizomycotina</taxon>
        <taxon>Dothideomycetes</taxon>
        <taxon>Pleosporomycetidae</taxon>
        <taxon>Venturiales</taxon>
        <taxon>Venturiaceae</taxon>
        <taxon>Venturia</taxon>
    </lineage>
</organism>
<dbReference type="EMBL" id="WNWQ01000298">
    <property type="protein sequence ID" value="KAE9971298.1"/>
    <property type="molecule type" value="Genomic_DNA"/>
</dbReference>
<evidence type="ECO:0000256" key="4">
    <source>
        <dbReference type="ARBA" id="ARBA00022980"/>
    </source>
</evidence>
<dbReference type="AlphaFoldDB" id="A0A8H3ULB7"/>
<dbReference type="InterPro" id="IPR001684">
    <property type="entry name" value="Ribosomal_bL27"/>
</dbReference>
<feature type="region of interest" description="Disordered" evidence="8">
    <location>
        <begin position="217"/>
        <end position="240"/>
    </location>
</feature>
<comment type="similarity">
    <text evidence="2">Belongs to the AIM6 family.</text>
</comment>
<comment type="similarity">
    <text evidence="3">Belongs to the bacterial ribosomal protein bL27 family.</text>
</comment>
<dbReference type="GO" id="GO:0006412">
    <property type="term" value="P:translation"/>
    <property type="evidence" value="ECO:0007669"/>
    <property type="project" value="InterPro"/>
</dbReference>
<dbReference type="PRINTS" id="PR00063">
    <property type="entry name" value="RIBOSOMALL27"/>
</dbReference>
<keyword evidence="5" id="KW-0496">Mitochondrion</keyword>
<dbReference type="PANTHER" id="PTHR31571">
    <property type="entry name" value="ALTERED INHERITANCE OF MITOCHONDRIA PROTEIN 6"/>
    <property type="match status" value="1"/>
</dbReference>
<keyword evidence="9" id="KW-0472">Membrane</keyword>
<dbReference type="GO" id="GO:0005739">
    <property type="term" value="C:mitochondrion"/>
    <property type="evidence" value="ECO:0007669"/>
    <property type="project" value="UniProtKB-SubCell"/>
</dbReference>
<dbReference type="SUPFAM" id="SSF51695">
    <property type="entry name" value="PLC-like phosphodiesterases"/>
    <property type="match status" value="1"/>
</dbReference>
<evidence type="ECO:0000256" key="5">
    <source>
        <dbReference type="ARBA" id="ARBA00023128"/>
    </source>
</evidence>
<proteinExistence type="inferred from homology"/>
<evidence type="ECO:0000256" key="2">
    <source>
        <dbReference type="ARBA" id="ARBA00008858"/>
    </source>
</evidence>
<evidence type="ECO:0000256" key="6">
    <source>
        <dbReference type="ARBA" id="ARBA00023274"/>
    </source>
</evidence>
<feature type="transmembrane region" description="Helical" evidence="9">
    <location>
        <begin position="20"/>
        <end position="44"/>
    </location>
</feature>
<dbReference type="GO" id="GO:0006629">
    <property type="term" value="P:lipid metabolic process"/>
    <property type="evidence" value="ECO:0007669"/>
    <property type="project" value="InterPro"/>
</dbReference>
<dbReference type="SUPFAM" id="SSF110324">
    <property type="entry name" value="Ribosomal L27 protein-like"/>
    <property type="match status" value="1"/>
</dbReference>
<comment type="caution">
    <text evidence="11">The sequence shown here is derived from an EMBL/GenBank/DDBJ whole genome shotgun (WGS) entry which is preliminary data.</text>
</comment>
<protein>
    <recommendedName>
        <fullName evidence="7">Large ribosomal subunit protein bL27m</fullName>
    </recommendedName>
</protein>
<feature type="transmembrane region" description="Helical" evidence="9">
    <location>
        <begin position="99"/>
        <end position="115"/>
    </location>
</feature>
<dbReference type="PROSITE" id="PS00831">
    <property type="entry name" value="RIBOSOMAL_L27"/>
    <property type="match status" value="1"/>
</dbReference>
<keyword evidence="9" id="KW-1133">Transmembrane helix</keyword>
<evidence type="ECO:0000256" key="3">
    <source>
        <dbReference type="ARBA" id="ARBA00010797"/>
    </source>
</evidence>
<comment type="subcellular location">
    <subcellularLocation>
        <location evidence="1">Mitochondrion</location>
    </subcellularLocation>
</comment>
<feature type="transmembrane region" description="Helical" evidence="9">
    <location>
        <begin position="56"/>
        <end position="79"/>
    </location>
</feature>
<dbReference type="GO" id="GO:0005840">
    <property type="term" value="C:ribosome"/>
    <property type="evidence" value="ECO:0007669"/>
    <property type="project" value="UniProtKB-KW"/>
</dbReference>